<proteinExistence type="predicted"/>
<dbReference type="Gene3D" id="3.30.70.330">
    <property type="match status" value="3"/>
</dbReference>
<feature type="region of interest" description="Disordered" evidence="3">
    <location>
        <begin position="225"/>
        <end position="314"/>
    </location>
</feature>
<dbReference type="PANTHER" id="PTHR23189">
    <property type="entry name" value="RNA RECOGNITION MOTIF-CONTAINING"/>
    <property type="match status" value="1"/>
</dbReference>
<dbReference type="CDD" id="cd12530">
    <property type="entry name" value="RRM3_EAR1_like"/>
    <property type="match status" value="1"/>
</dbReference>
<dbReference type="Pfam" id="PF04059">
    <property type="entry name" value="RRM_2"/>
    <property type="match status" value="2"/>
</dbReference>
<dbReference type="PROSITE" id="PS50102">
    <property type="entry name" value="RRM"/>
    <property type="match status" value="1"/>
</dbReference>
<dbReference type="GO" id="GO:0003723">
    <property type="term" value="F:RNA binding"/>
    <property type="evidence" value="ECO:0007669"/>
    <property type="project" value="UniProtKB-UniRule"/>
</dbReference>
<evidence type="ECO:0000256" key="1">
    <source>
        <dbReference type="ARBA" id="ARBA00022884"/>
    </source>
</evidence>
<accession>A0AAV9EM69</accession>
<organism evidence="5 6">
    <name type="scientific">Acorus calamus</name>
    <name type="common">Sweet flag</name>
    <dbReference type="NCBI Taxonomy" id="4465"/>
    <lineage>
        <taxon>Eukaryota</taxon>
        <taxon>Viridiplantae</taxon>
        <taxon>Streptophyta</taxon>
        <taxon>Embryophyta</taxon>
        <taxon>Tracheophyta</taxon>
        <taxon>Spermatophyta</taxon>
        <taxon>Magnoliopsida</taxon>
        <taxon>Liliopsida</taxon>
        <taxon>Acoraceae</taxon>
        <taxon>Acorus</taxon>
    </lineage>
</organism>
<dbReference type="SUPFAM" id="SSF54928">
    <property type="entry name" value="RNA-binding domain, RBD"/>
    <property type="match status" value="3"/>
</dbReference>
<dbReference type="Pfam" id="PF00076">
    <property type="entry name" value="RRM_1"/>
    <property type="match status" value="1"/>
</dbReference>
<feature type="domain" description="RRM" evidence="4">
    <location>
        <begin position="155"/>
        <end position="227"/>
    </location>
</feature>
<sequence>MESRSPFKPFPRSNLLDPQAQEFYPSITQTPPPPPPPHIYHPYPSLPFFLPPLVPDTPPTRSLLLSQLPPTATEAAVRVEMEPFGAVWAVETHRAAEGIVTVHFFDQRHAEAALAAIRDQHVRHQQYCFYTSNWAVPPPHVWAQFAPPMFGPNDGSLVVFNVDPSLSSDGFRALFEVFGDVKGLRETKRHHQRFIEFFDVRDAAKALAEVNGKEIQGRRVVVHFGGSGGGGGGGRRPFFASTTTNRRPSYGGGSSSSSTSIQREPKKNAKSQYRQAVGLSGTKKKSQSSAPPKRASDSRFKFNEGSLEETTSQRRDCRTTVMIKNIPNKYSQKLLLNMLDNHCIHCNEKISVVEGDHQQHKKQQPFSSYDFVYLPIDFNNKCNVGYGFVNMTSPEATWRLYKAFHGQPWEVFNSRKICEVTYARLQGLKALKEHFKNSKFACDTDEYLPVVFDPPRDGGENLTEPVPIVGCPVTTIGRQMSILLRRSESTDGGDSSAPSDEPCEGGGDGDGGDSDVES</sequence>
<dbReference type="InterPro" id="IPR007201">
    <property type="entry name" value="Mei2-like_Rrm_C"/>
</dbReference>
<dbReference type="InterPro" id="IPR035979">
    <property type="entry name" value="RBD_domain_sf"/>
</dbReference>
<name>A0AAV9EM69_ACOCL</name>
<evidence type="ECO:0000256" key="3">
    <source>
        <dbReference type="SAM" id="MobiDB-lite"/>
    </source>
</evidence>
<dbReference type="InterPro" id="IPR034458">
    <property type="entry name" value="EAR1-like_RRM3"/>
</dbReference>
<gene>
    <name evidence="5" type="primary">TE1</name>
    <name evidence="5" type="ORF">QJS10_CPA06g01266</name>
</gene>
<keyword evidence="1 2" id="KW-0694">RNA-binding</keyword>
<dbReference type="SMART" id="SM00360">
    <property type="entry name" value="RRM"/>
    <property type="match status" value="3"/>
</dbReference>
<reference evidence="5" key="1">
    <citation type="journal article" date="2023" name="Nat. Commun.">
        <title>Diploid and tetraploid genomes of Acorus and the evolution of monocots.</title>
        <authorList>
            <person name="Ma L."/>
            <person name="Liu K.W."/>
            <person name="Li Z."/>
            <person name="Hsiao Y.Y."/>
            <person name="Qi Y."/>
            <person name="Fu T."/>
            <person name="Tang G.D."/>
            <person name="Zhang D."/>
            <person name="Sun W.H."/>
            <person name="Liu D.K."/>
            <person name="Li Y."/>
            <person name="Chen G.Z."/>
            <person name="Liu X.D."/>
            <person name="Liao X.Y."/>
            <person name="Jiang Y.T."/>
            <person name="Yu X."/>
            <person name="Hao Y."/>
            <person name="Huang J."/>
            <person name="Zhao X.W."/>
            <person name="Ke S."/>
            <person name="Chen Y.Y."/>
            <person name="Wu W.L."/>
            <person name="Hsu J.L."/>
            <person name="Lin Y.F."/>
            <person name="Huang M.D."/>
            <person name="Li C.Y."/>
            <person name="Huang L."/>
            <person name="Wang Z.W."/>
            <person name="Zhao X."/>
            <person name="Zhong W.Y."/>
            <person name="Peng D.H."/>
            <person name="Ahmad S."/>
            <person name="Lan S."/>
            <person name="Zhang J.S."/>
            <person name="Tsai W.C."/>
            <person name="Van de Peer Y."/>
            <person name="Liu Z.J."/>
        </authorList>
    </citation>
    <scope>NUCLEOTIDE SEQUENCE</scope>
    <source>
        <strain evidence="5">CP</strain>
    </source>
</reference>
<dbReference type="Proteomes" id="UP001180020">
    <property type="component" value="Unassembled WGS sequence"/>
</dbReference>
<evidence type="ECO:0000313" key="5">
    <source>
        <dbReference type="EMBL" id="KAK1314599.1"/>
    </source>
</evidence>
<dbReference type="AlphaFoldDB" id="A0AAV9EM69"/>
<evidence type="ECO:0000313" key="6">
    <source>
        <dbReference type="Proteomes" id="UP001180020"/>
    </source>
</evidence>
<evidence type="ECO:0000259" key="4">
    <source>
        <dbReference type="PROSITE" id="PS50102"/>
    </source>
</evidence>
<reference evidence="5" key="2">
    <citation type="submission" date="2023-06" db="EMBL/GenBank/DDBJ databases">
        <authorList>
            <person name="Ma L."/>
            <person name="Liu K.-W."/>
            <person name="Li Z."/>
            <person name="Hsiao Y.-Y."/>
            <person name="Qi Y."/>
            <person name="Fu T."/>
            <person name="Tang G."/>
            <person name="Zhang D."/>
            <person name="Sun W.-H."/>
            <person name="Liu D.-K."/>
            <person name="Li Y."/>
            <person name="Chen G.-Z."/>
            <person name="Liu X.-D."/>
            <person name="Liao X.-Y."/>
            <person name="Jiang Y.-T."/>
            <person name="Yu X."/>
            <person name="Hao Y."/>
            <person name="Huang J."/>
            <person name="Zhao X.-W."/>
            <person name="Ke S."/>
            <person name="Chen Y.-Y."/>
            <person name="Wu W.-L."/>
            <person name="Hsu J.-L."/>
            <person name="Lin Y.-F."/>
            <person name="Huang M.-D."/>
            <person name="Li C.-Y."/>
            <person name="Huang L."/>
            <person name="Wang Z.-W."/>
            <person name="Zhao X."/>
            <person name="Zhong W.-Y."/>
            <person name="Peng D.-H."/>
            <person name="Ahmad S."/>
            <person name="Lan S."/>
            <person name="Zhang J.-S."/>
            <person name="Tsai W.-C."/>
            <person name="Van De Peer Y."/>
            <person name="Liu Z.-J."/>
        </authorList>
    </citation>
    <scope>NUCLEOTIDE SEQUENCE</scope>
    <source>
        <strain evidence="5">CP</strain>
        <tissue evidence="5">Leaves</tissue>
    </source>
</reference>
<evidence type="ECO:0000256" key="2">
    <source>
        <dbReference type="PROSITE-ProRule" id="PRU00176"/>
    </source>
</evidence>
<dbReference type="FunFam" id="3.30.70.330:FF:001402">
    <property type="entry name" value="Terminal EAR1-like 1"/>
    <property type="match status" value="1"/>
</dbReference>
<dbReference type="EMBL" id="JAUJYO010000006">
    <property type="protein sequence ID" value="KAK1314599.1"/>
    <property type="molecule type" value="Genomic_DNA"/>
</dbReference>
<keyword evidence="6" id="KW-1185">Reference proteome</keyword>
<dbReference type="InterPro" id="IPR012677">
    <property type="entry name" value="Nucleotide-bd_a/b_plait_sf"/>
</dbReference>
<protein>
    <submittedName>
        <fullName evidence="5">Protein terminal ear1</fullName>
    </submittedName>
</protein>
<dbReference type="InterPro" id="IPR000504">
    <property type="entry name" value="RRM_dom"/>
</dbReference>
<feature type="region of interest" description="Disordered" evidence="3">
    <location>
        <begin position="1"/>
        <end position="37"/>
    </location>
</feature>
<comment type="caution">
    <text evidence="5">The sequence shown here is derived from an EMBL/GenBank/DDBJ whole genome shotgun (WGS) entry which is preliminary data.</text>
</comment>
<feature type="compositionally biased region" description="Gly residues" evidence="3">
    <location>
        <begin position="225"/>
        <end position="235"/>
    </location>
</feature>
<feature type="region of interest" description="Disordered" evidence="3">
    <location>
        <begin position="485"/>
        <end position="518"/>
    </location>
</feature>